<evidence type="ECO:0000313" key="1">
    <source>
        <dbReference type="EMBL" id="GFO02604.1"/>
    </source>
</evidence>
<reference evidence="1 2" key="1">
    <citation type="journal article" date="2021" name="Elife">
        <title>Chloroplast acquisition without the gene transfer in kleptoplastic sea slugs, Plakobranchus ocellatus.</title>
        <authorList>
            <person name="Maeda T."/>
            <person name="Takahashi S."/>
            <person name="Yoshida T."/>
            <person name="Shimamura S."/>
            <person name="Takaki Y."/>
            <person name="Nagai Y."/>
            <person name="Toyoda A."/>
            <person name="Suzuki Y."/>
            <person name="Arimoto A."/>
            <person name="Ishii H."/>
            <person name="Satoh N."/>
            <person name="Nishiyama T."/>
            <person name="Hasebe M."/>
            <person name="Maruyama T."/>
            <person name="Minagawa J."/>
            <person name="Obokata J."/>
            <person name="Shigenobu S."/>
        </authorList>
    </citation>
    <scope>NUCLEOTIDE SEQUENCE [LARGE SCALE GENOMIC DNA]</scope>
</reference>
<sequence length="111" mass="12451">MTILGDFKAKVWNERIEDVGPSDMETVRVSYSYLSPDLLTNCQAEPNLLPLTFVSIDTALSPYQIQLQLKKLWPVGQFSSTSTGPTLLLFSFVMLNHQHCLSHCLTVSLYG</sequence>
<evidence type="ECO:0000313" key="2">
    <source>
        <dbReference type="Proteomes" id="UP000735302"/>
    </source>
</evidence>
<name>A0AAV4A7W2_9GAST</name>
<dbReference type="EMBL" id="BLXT01003614">
    <property type="protein sequence ID" value="GFO02604.1"/>
    <property type="molecule type" value="Genomic_DNA"/>
</dbReference>
<keyword evidence="2" id="KW-1185">Reference proteome</keyword>
<proteinExistence type="predicted"/>
<dbReference type="AlphaFoldDB" id="A0AAV4A7W2"/>
<comment type="caution">
    <text evidence="1">The sequence shown here is derived from an EMBL/GenBank/DDBJ whole genome shotgun (WGS) entry which is preliminary data.</text>
</comment>
<organism evidence="1 2">
    <name type="scientific">Plakobranchus ocellatus</name>
    <dbReference type="NCBI Taxonomy" id="259542"/>
    <lineage>
        <taxon>Eukaryota</taxon>
        <taxon>Metazoa</taxon>
        <taxon>Spiralia</taxon>
        <taxon>Lophotrochozoa</taxon>
        <taxon>Mollusca</taxon>
        <taxon>Gastropoda</taxon>
        <taxon>Heterobranchia</taxon>
        <taxon>Euthyneura</taxon>
        <taxon>Panpulmonata</taxon>
        <taxon>Sacoglossa</taxon>
        <taxon>Placobranchoidea</taxon>
        <taxon>Plakobranchidae</taxon>
        <taxon>Plakobranchus</taxon>
    </lineage>
</organism>
<gene>
    <name evidence="1" type="ORF">PoB_002910900</name>
</gene>
<protein>
    <submittedName>
        <fullName evidence="1">Uncharacterized protein</fullName>
    </submittedName>
</protein>
<dbReference type="Proteomes" id="UP000735302">
    <property type="component" value="Unassembled WGS sequence"/>
</dbReference>
<accession>A0AAV4A7W2</accession>